<keyword evidence="2" id="KW-0812">Transmembrane</keyword>
<evidence type="ECO:0000256" key="2">
    <source>
        <dbReference type="SAM" id="Phobius"/>
    </source>
</evidence>
<keyword evidence="2" id="KW-1133">Transmembrane helix</keyword>
<feature type="domain" description="Glycosyltransferase 2-like" evidence="3">
    <location>
        <begin position="8"/>
        <end position="115"/>
    </location>
</feature>
<evidence type="ECO:0000313" key="4">
    <source>
        <dbReference type="EMBL" id="SPT68809.1"/>
    </source>
</evidence>
<dbReference type="InterPro" id="IPR029044">
    <property type="entry name" value="Nucleotide-diphossugar_trans"/>
</dbReference>
<proteinExistence type="inferred from homology"/>
<accession>A0A2X0V2P0</accession>
<dbReference type="Proteomes" id="UP000250086">
    <property type="component" value="Unassembled WGS sequence"/>
</dbReference>
<evidence type="ECO:0000259" key="3">
    <source>
        <dbReference type="Pfam" id="PF00535"/>
    </source>
</evidence>
<keyword evidence="5" id="KW-1185">Reference proteome</keyword>
<dbReference type="EMBL" id="UAPV01000001">
    <property type="protein sequence ID" value="SPT68809.1"/>
    <property type="molecule type" value="Genomic_DNA"/>
</dbReference>
<feature type="transmembrane region" description="Helical" evidence="2">
    <location>
        <begin position="224"/>
        <end position="245"/>
    </location>
</feature>
<name>A0A2X0V2P0_9GAMM</name>
<dbReference type="CDD" id="cd02511">
    <property type="entry name" value="Beta4Glucosyltransferase"/>
    <property type="match status" value="1"/>
</dbReference>
<sequence>MSAKLPVSVAIIANNEADRIEMTLKSVSHFASQIVVIDSGSTDGTQDLCRSYGAEVYEESWKGFAGQKNSLTDKCSCEWILYLDADEVITEKLHREIETAITRNDVAGFSINRKTFYLGRLLEHAWQKNYRLRLVKKSANPLWRGEIVHEELVIDGSCENLKEHLVHYSYRDIRDHFIRTIKYARLSAYSYKKRGRRPSLVKLLVNPIFSFIKLYIIKLGFLDGIAGLVAGVSAYIYTFLKYAFLYEFYLADTKKISAVEDCPEGAAGAKSTEKTEP</sequence>
<dbReference type="PANTHER" id="PTHR43630:SF2">
    <property type="entry name" value="GLYCOSYLTRANSFERASE"/>
    <property type="match status" value="1"/>
</dbReference>
<dbReference type="SUPFAM" id="SSF53448">
    <property type="entry name" value="Nucleotide-diphospho-sugar transferases"/>
    <property type="match status" value="1"/>
</dbReference>
<comment type="similarity">
    <text evidence="1">Belongs to the glycosyltransferase 2 family. WaaE/KdtX subfamily.</text>
</comment>
<dbReference type="RefSeq" id="WP_113743024.1">
    <property type="nucleotide sequence ID" value="NZ_UAPV01000001.1"/>
</dbReference>
<organism evidence="4 5">
    <name type="scientific">Anaerobiospirillum thomasii</name>
    <dbReference type="NCBI Taxonomy" id="179995"/>
    <lineage>
        <taxon>Bacteria</taxon>
        <taxon>Pseudomonadati</taxon>
        <taxon>Pseudomonadota</taxon>
        <taxon>Gammaproteobacteria</taxon>
        <taxon>Aeromonadales</taxon>
        <taxon>Succinivibrionaceae</taxon>
        <taxon>Anaerobiospirillum</taxon>
    </lineage>
</organism>
<dbReference type="AlphaFoldDB" id="A0A2X0V2P0"/>
<gene>
    <name evidence="4" type="primary">sunS</name>
    <name evidence="4" type="ORF">NCTC13093_00147</name>
</gene>
<keyword evidence="2" id="KW-0472">Membrane</keyword>
<dbReference type="Gene3D" id="3.90.550.10">
    <property type="entry name" value="Spore Coat Polysaccharide Biosynthesis Protein SpsA, Chain A"/>
    <property type="match status" value="1"/>
</dbReference>
<dbReference type="InterPro" id="IPR001173">
    <property type="entry name" value="Glyco_trans_2-like"/>
</dbReference>
<dbReference type="EC" id="2.4.1.-" evidence="4"/>
<evidence type="ECO:0000256" key="1">
    <source>
        <dbReference type="ARBA" id="ARBA00038494"/>
    </source>
</evidence>
<keyword evidence="4" id="KW-0808">Transferase</keyword>
<protein>
    <submittedName>
        <fullName evidence="4">SPBc2 prophage-derived glycosyltransferase SunS</fullName>
        <ecNumber evidence="4">2.4.1.-</ecNumber>
    </submittedName>
</protein>
<dbReference type="PANTHER" id="PTHR43630">
    <property type="entry name" value="POLY-BETA-1,6-N-ACETYL-D-GLUCOSAMINE SYNTHASE"/>
    <property type="match status" value="1"/>
</dbReference>
<dbReference type="GO" id="GO:0016757">
    <property type="term" value="F:glycosyltransferase activity"/>
    <property type="evidence" value="ECO:0007669"/>
    <property type="project" value="UniProtKB-KW"/>
</dbReference>
<keyword evidence="4" id="KW-0328">Glycosyltransferase</keyword>
<evidence type="ECO:0000313" key="5">
    <source>
        <dbReference type="Proteomes" id="UP000250086"/>
    </source>
</evidence>
<dbReference type="Pfam" id="PF00535">
    <property type="entry name" value="Glycos_transf_2"/>
    <property type="match status" value="1"/>
</dbReference>
<reference evidence="4 5" key="1">
    <citation type="submission" date="2018-06" db="EMBL/GenBank/DDBJ databases">
        <authorList>
            <consortium name="Pathogen Informatics"/>
            <person name="Doyle S."/>
        </authorList>
    </citation>
    <scope>NUCLEOTIDE SEQUENCE [LARGE SCALE GENOMIC DNA]</scope>
    <source>
        <strain evidence="4 5">NCTC13093</strain>
    </source>
</reference>